<dbReference type="Gene3D" id="3.40.190.10">
    <property type="entry name" value="Periplasmic binding protein-like II"/>
    <property type="match status" value="1"/>
</dbReference>
<dbReference type="Pfam" id="PF01547">
    <property type="entry name" value="SBP_bac_1"/>
    <property type="match status" value="1"/>
</dbReference>
<dbReference type="Proteomes" id="UP000806528">
    <property type="component" value="Unassembled WGS sequence"/>
</dbReference>
<protein>
    <submittedName>
        <fullName evidence="1">Extracellular solute-binding protein</fullName>
    </submittedName>
</protein>
<gene>
    <name evidence="1" type="ORF">IDM40_20340</name>
</gene>
<proteinExistence type="predicted"/>
<dbReference type="RefSeq" id="WP_193123626.1">
    <property type="nucleotide sequence ID" value="NZ_JADBGI010000020.1"/>
</dbReference>
<sequence length="400" mass="43875">MAVLGLVLPLAACEAGGGDNTITFMAAEYSPQTEPYWENLIEEFEEANPEHTVELQVINWNDIDQEITTRIQTGEQPDILNLNKFAEYALDDLLLPAEDAVSAEVLDDFDEGFAEASSYEGTQYALPFIASTRLLFYNEELFEEAGIEEPPADWDGVREAAAAIDDLDGDAVGYGLPLGPEEAQAEFLMWAAGNNGTLHDGDSWQINSPENTETLEFLSGMVDDGLTQPNPGGTDRTDLFNVFAQGNIGMLNGAVFLPGMVEEQNPDLEYGVAEIPLADAEDPPMTLGVQDFLMAFDNGNDETVNLFLDFFYQEENYTEFLEREGFLPATEGAVGHMDDDPLMEPFIESLPTSEFYPTEQPAWSAVDGAVKEEVGTGVQADADPQEVLDEIQRRAEEASD</sequence>
<comment type="caution">
    <text evidence="1">The sequence shown here is derived from an EMBL/GenBank/DDBJ whole genome shotgun (WGS) entry which is preliminary data.</text>
</comment>
<dbReference type="PANTHER" id="PTHR43649:SF30">
    <property type="entry name" value="ABC TRANSPORTER SUBSTRATE-BINDING PROTEIN"/>
    <property type="match status" value="1"/>
</dbReference>
<dbReference type="PANTHER" id="PTHR43649">
    <property type="entry name" value="ARABINOSE-BINDING PROTEIN-RELATED"/>
    <property type="match status" value="1"/>
</dbReference>
<keyword evidence="2" id="KW-1185">Reference proteome</keyword>
<name>A0ABR9PB12_9ACTN</name>
<reference evidence="1 2" key="1">
    <citation type="submission" date="2020-09" db="EMBL/GenBank/DDBJ databases">
        <title>Diversity and distribution of actinomycetes associated with coral in the coast of Hainan.</title>
        <authorList>
            <person name="Li F."/>
        </authorList>
    </citation>
    <scope>NUCLEOTIDE SEQUENCE [LARGE SCALE GENOMIC DNA]</scope>
    <source>
        <strain evidence="1 2">HNM0947</strain>
    </source>
</reference>
<dbReference type="InterPro" id="IPR050490">
    <property type="entry name" value="Bact_solute-bd_prot1"/>
</dbReference>
<accession>A0ABR9PB12</accession>
<dbReference type="InterPro" id="IPR006059">
    <property type="entry name" value="SBP"/>
</dbReference>
<evidence type="ECO:0000313" key="1">
    <source>
        <dbReference type="EMBL" id="MBE3001024.1"/>
    </source>
</evidence>
<dbReference type="EMBL" id="JADBGI010000020">
    <property type="protein sequence ID" value="MBE3001024.1"/>
    <property type="molecule type" value="Genomic_DNA"/>
</dbReference>
<evidence type="ECO:0000313" key="2">
    <source>
        <dbReference type="Proteomes" id="UP000806528"/>
    </source>
</evidence>
<organism evidence="1 2">
    <name type="scientific">Nocardiopsis coralli</name>
    <dbReference type="NCBI Taxonomy" id="2772213"/>
    <lineage>
        <taxon>Bacteria</taxon>
        <taxon>Bacillati</taxon>
        <taxon>Actinomycetota</taxon>
        <taxon>Actinomycetes</taxon>
        <taxon>Streptosporangiales</taxon>
        <taxon>Nocardiopsidaceae</taxon>
        <taxon>Nocardiopsis</taxon>
    </lineage>
</organism>
<dbReference type="SUPFAM" id="SSF53850">
    <property type="entry name" value="Periplasmic binding protein-like II"/>
    <property type="match status" value="1"/>
</dbReference>